<evidence type="ECO:0000313" key="2">
    <source>
        <dbReference type="Proteomes" id="UP000054988"/>
    </source>
</evidence>
<dbReference type="Proteomes" id="UP000054988">
    <property type="component" value="Unassembled WGS sequence"/>
</dbReference>
<protein>
    <submittedName>
        <fullName evidence="1">Uncharacterized protein</fullName>
    </submittedName>
</protein>
<dbReference type="EMBL" id="LATX01002289">
    <property type="protein sequence ID" value="KTB31788.1"/>
    <property type="molecule type" value="Genomic_DNA"/>
</dbReference>
<name>A0A0W0F677_MONRR</name>
<dbReference type="AlphaFoldDB" id="A0A0W0F677"/>
<proteinExistence type="predicted"/>
<organism evidence="1 2">
    <name type="scientific">Moniliophthora roreri</name>
    <name type="common">Frosty pod rot fungus</name>
    <name type="synonym">Monilia roreri</name>
    <dbReference type="NCBI Taxonomy" id="221103"/>
    <lineage>
        <taxon>Eukaryota</taxon>
        <taxon>Fungi</taxon>
        <taxon>Dikarya</taxon>
        <taxon>Basidiomycota</taxon>
        <taxon>Agaricomycotina</taxon>
        <taxon>Agaricomycetes</taxon>
        <taxon>Agaricomycetidae</taxon>
        <taxon>Agaricales</taxon>
        <taxon>Marasmiineae</taxon>
        <taxon>Marasmiaceae</taxon>
        <taxon>Moniliophthora</taxon>
    </lineage>
</organism>
<gene>
    <name evidence="1" type="ORF">WG66_15635</name>
</gene>
<evidence type="ECO:0000313" key="1">
    <source>
        <dbReference type="EMBL" id="KTB31788.1"/>
    </source>
</evidence>
<sequence length="57" mass="6071">MSCTDHLIASRAGIGCCATNPLGSYSGCSVCTTVINTFLLKVLLEAIIRKVINVVNW</sequence>
<accession>A0A0W0F677</accession>
<comment type="caution">
    <text evidence="1">The sequence shown here is derived from an EMBL/GenBank/DDBJ whole genome shotgun (WGS) entry which is preliminary data.</text>
</comment>
<reference evidence="1 2" key="1">
    <citation type="submission" date="2015-12" db="EMBL/GenBank/DDBJ databases">
        <title>Draft genome sequence of Moniliophthora roreri, the causal agent of frosty pod rot of cacao.</title>
        <authorList>
            <person name="Aime M.C."/>
            <person name="Diaz-Valderrama J.R."/>
            <person name="Kijpornyongpan T."/>
            <person name="Phillips-Mora W."/>
        </authorList>
    </citation>
    <scope>NUCLEOTIDE SEQUENCE [LARGE SCALE GENOMIC DNA]</scope>
    <source>
        <strain evidence="1 2">MCA 2952</strain>
    </source>
</reference>